<feature type="chain" id="PRO_5007414627" evidence="2">
    <location>
        <begin position="26"/>
        <end position="314"/>
    </location>
</feature>
<dbReference type="InterPro" id="IPR029058">
    <property type="entry name" value="AB_hydrolase_fold"/>
</dbReference>
<dbReference type="HOGENOM" id="CLU_012494_4_1_6"/>
<reference evidence="5" key="2">
    <citation type="submission" date="2015-08" db="EMBL/GenBank/DDBJ databases">
        <title>Complete DNA Sequence of Pseudomonas syringae pv. actinidiae, the Causal Agent of Kiwifruit Canker Disease.</title>
        <authorList>
            <person name="Rikkerink E.H.A."/>
            <person name="Fineran P.C."/>
        </authorList>
    </citation>
    <scope>NUCLEOTIDE SEQUENCE</scope>
    <source>
        <strain evidence="5">SkMP5</strain>
    </source>
</reference>
<keyword evidence="1" id="KW-0378">Hydrolase</keyword>
<protein>
    <submittedName>
        <fullName evidence="4 5">Esterase</fullName>
    </submittedName>
</protein>
<keyword evidence="6" id="KW-1185">Reference proteome</keyword>
<accession>A0A0K8QPM2</accession>
<dbReference type="Pfam" id="PF20434">
    <property type="entry name" value="BD-FAE"/>
    <property type="match status" value="1"/>
</dbReference>
<evidence type="ECO:0000313" key="4">
    <source>
        <dbReference type="EMBL" id="GAN43877.1"/>
    </source>
</evidence>
<name>A0A0K8QPM2_9GAMM</name>
<dbReference type="GO" id="GO:0016787">
    <property type="term" value="F:hydrolase activity"/>
    <property type="evidence" value="ECO:0007669"/>
    <property type="project" value="UniProtKB-KW"/>
</dbReference>
<evidence type="ECO:0000256" key="1">
    <source>
        <dbReference type="ARBA" id="ARBA00022801"/>
    </source>
</evidence>
<dbReference type="OrthoDB" id="9771666at2"/>
<dbReference type="InterPro" id="IPR049492">
    <property type="entry name" value="BD-FAE-like_dom"/>
</dbReference>
<evidence type="ECO:0000313" key="6">
    <source>
        <dbReference type="Proteomes" id="UP000253740"/>
    </source>
</evidence>
<dbReference type="AlphaFoldDB" id="A0A0K8QPM2"/>
<dbReference type="RefSeq" id="WP_062537428.1">
    <property type="nucleotide sequence ID" value="NZ_DF970238.1"/>
</dbReference>
<feature type="signal peptide" evidence="2">
    <location>
        <begin position="1"/>
        <end position="25"/>
    </location>
</feature>
<evidence type="ECO:0000313" key="5">
    <source>
        <dbReference type="EMBL" id="GAP66845.1"/>
    </source>
</evidence>
<dbReference type="EMBL" id="DF952378">
    <property type="protein sequence ID" value="GAN43877.1"/>
    <property type="molecule type" value="Genomic_DNA"/>
</dbReference>
<dbReference type="PANTHER" id="PTHR48081">
    <property type="entry name" value="AB HYDROLASE SUPERFAMILY PROTEIN C4A8.06C"/>
    <property type="match status" value="1"/>
</dbReference>
<evidence type="ECO:0000259" key="3">
    <source>
        <dbReference type="Pfam" id="PF20434"/>
    </source>
</evidence>
<dbReference type="SUPFAM" id="SSF53474">
    <property type="entry name" value="alpha/beta-Hydrolases"/>
    <property type="match status" value="1"/>
</dbReference>
<organism evidence="5">
    <name type="scientific">Mizugakiibacter sediminis</name>
    <dbReference type="NCBI Taxonomy" id="1475481"/>
    <lineage>
        <taxon>Bacteria</taxon>
        <taxon>Pseudomonadati</taxon>
        <taxon>Pseudomonadota</taxon>
        <taxon>Gammaproteobacteria</taxon>
        <taxon>Lysobacterales</taxon>
        <taxon>Rhodanobacteraceae</taxon>
        <taxon>Mizugakiibacter</taxon>
    </lineage>
</organism>
<reference evidence="4" key="1">
    <citation type="submission" date="2015-03" db="EMBL/GenBank/DDBJ databases">
        <title>Draft genome sequence of Mizugakiibacter sediminis skMP5.</title>
        <authorList>
            <person name="Watanabe T."/>
            <person name="Kojima H."/>
            <person name="Fukui M."/>
        </authorList>
    </citation>
    <scope>NUCLEOTIDE SEQUENCE</scope>
    <source>
        <strain evidence="4">SkMP5</strain>
    </source>
</reference>
<dbReference type="PANTHER" id="PTHR48081:SF33">
    <property type="entry name" value="KYNURENINE FORMAMIDASE"/>
    <property type="match status" value="1"/>
</dbReference>
<gene>
    <name evidence="4" type="ORF">MBSD_0390</name>
    <name evidence="5" type="ORF">MBSD_n2160</name>
</gene>
<evidence type="ECO:0000256" key="2">
    <source>
        <dbReference type="SAM" id="SignalP"/>
    </source>
</evidence>
<dbReference type="Proteomes" id="UP000253740">
    <property type="component" value="Unassembled WGS sequence"/>
</dbReference>
<keyword evidence="2" id="KW-0732">Signal</keyword>
<feature type="domain" description="BD-FAE-like" evidence="3">
    <location>
        <begin position="67"/>
        <end position="170"/>
    </location>
</feature>
<proteinExistence type="predicted"/>
<dbReference type="STRING" id="1475481.GCA_000953855_02209"/>
<dbReference type="InterPro" id="IPR050300">
    <property type="entry name" value="GDXG_lipolytic_enzyme"/>
</dbReference>
<sequence>MSKRLLLWAAALGLAALSTCQHGVAGPLRDRWRQRAAQGDDGGAAALPAGIRVIRDVAYGSDPRQRMDVYAPAVARGAPVIFMVHGGGWARGDKTMRTVIEHKVARWVPRGFLLVSIDYRMLPDTKPLDQAEDVARALAEAQRQAASWGGDGRRFILMGHSAGAHLVSLLEAAPAIAERQGAAPWLGAVSLDSAAYDIAAIMRGPHMRLYDAAFGSDSQDWAAASPLVRLDGRGAPFLAVCSTRREESCPQAERFVAKAKSFGTQAAVIGEDLSHREINDLLGSDPRYTADVEAFMRGLDPAVARLLDALPPSH</sequence>
<dbReference type="EMBL" id="DF970238">
    <property type="protein sequence ID" value="GAP66845.1"/>
    <property type="molecule type" value="Genomic_DNA"/>
</dbReference>
<dbReference type="Gene3D" id="3.40.50.1820">
    <property type="entry name" value="alpha/beta hydrolase"/>
    <property type="match status" value="1"/>
</dbReference>